<dbReference type="Proteomes" id="UP000027920">
    <property type="component" value="Unassembled WGS sequence"/>
</dbReference>
<evidence type="ECO:0000256" key="3">
    <source>
        <dbReference type="ARBA" id="ARBA00022989"/>
    </source>
</evidence>
<dbReference type="InterPro" id="IPR036259">
    <property type="entry name" value="MFS_trans_sf"/>
</dbReference>
<evidence type="ECO:0000313" key="7">
    <source>
        <dbReference type="Proteomes" id="UP000027920"/>
    </source>
</evidence>
<dbReference type="STRING" id="1182545.A0A072PGN7"/>
<evidence type="ECO:0000256" key="1">
    <source>
        <dbReference type="ARBA" id="ARBA00004370"/>
    </source>
</evidence>
<feature type="transmembrane region" description="Helical" evidence="5">
    <location>
        <begin position="116"/>
        <end position="133"/>
    </location>
</feature>
<name>A0A072PGN7_9EURO</name>
<feature type="non-terminal residue" evidence="6">
    <location>
        <position position="156"/>
    </location>
</feature>
<keyword evidence="7" id="KW-1185">Reference proteome</keyword>
<protein>
    <recommendedName>
        <fullName evidence="8">Major facilitator superfamily (MFS) profile domain-containing protein</fullName>
    </recommendedName>
</protein>
<evidence type="ECO:0008006" key="8">
    <source>
        <dbReference type="Google" id="ProtNLM"/>
    </source>
</evidence>
<feature type="transmembrane region" description="Helical" evidence="5">
    <location>
        <begin position="33"/>
        <end position="53"/>
    </location>
</feature>
<organism evidence="6 7">
    <name type="scientific">Exophiala aquamarina CBS 119918</name>
    <dbReference type="NCBI Taxonomy" id="1182545"/>
    <lineage>
        <taxon>Eukaryota</taxon>
        <taxon>Fungi</taxon>
        <taxon>Dikarya</taxon>
        <taxon>Ascomycota</taxon>
        <taxon>Pezizomycotina</taxon>
        <taxon>Eurotiomycetes</taxon>
        <taxon>Chaetothyriomycetidae</taxon>
        <taxon>Chaetothyriales</taxon>
        <taxon>Herpotrichiellaceae</taxon>
        <taxon>Exophiala</taxon>
    </lineage>
</organism>
<dbReference type="VEuPathDB" id="FungiDB:A1O9_03760"/>
<dbReference type="GO" id="GO:0022857">
    <property type="term" value="F:transmembrane transporter activity"/>
    <property type="evidence" value="ECO:0007669"/>
    <property type="project" value="InterPro"/>
</dbReference>
<dbReference type="EMBL" id="AMGV01000003">
    <property type="protein sequence ID" value="KEF58917.1"/>
    <property type="molecule type" value="Genomic_DNA"/>
</dbReference>
<evidence type="ECO:0000256" key="4">
    <source>
        <dbReference type="ARBA" id="ARBA00023136"/>
    </source>
</evidence>
<evidence type="ECO:0000256" key="5">
    <source>
        <dbReference type="SAM" id="Phobius"/>
    </source>
</evidence>
<comment type="subcellular location">
    <subcellularLocation>
        <location evidence="1">Membrane</location>
    </subcellularLocation>
</comment>
<dbReference type="SUPFAM" id="SSF103473">
    <property type="entry name" value="MFS general substrate transporter"/>
    <property type="match status" value="1"/>
</dbReference>
<reference evidence="6 7" key="1">
    <citation type="submission" date="2013-03" db="EMBL/GenBank/DDBJ databases">
        <title>The Genome Sequence of Exophiala aquamarina CBS 119918.</title>
        <authorList>
            <consortium name="The Broad Institute Genomics Platform"/>
            <person name="Cuomo C."/>
            <person name="de Hoog S."/>
            <person name="Gorbushina A."/>
            <person name="Walker B."/>
            <person name="Young S.K."/>
            <person name="Zeng Q."/>
            <person name="Gargeya S."/>
            <person name="Fitzgerald M."/>
            <person name="Haas B."/>
            <person name="Abouelleil A."/>
            <person name="Allen A.W."/>
            <person name="Alvarado L."/>
            <person name="Arachchi H.M."/>
            <person name="Berlin A.M."/>
            <person name="Chapman S.B."/>
            <person name="Gainer-Dewar J."/>
            <person name="Goldberg J."/>
            <person name="Griggs A."/>
            <person name="Gujja S."/>
            <person name="Hansen M."/>
            <person name="Howarth C."/>
            <person name="Imamovic A."/>
            <person name="Ireland A."/>
            <person name="Larimer J."/>
            <person name="McCowan C."/>
            <person name="Murphy C."/>
            <person name="Pearson M."/>
            <person name="Poon T.W."/>
            <person name="Priest M."/>
            <person name="Roberts A."/>
            <person name="Saif S."/>
            <person name="Shea T."/>
            <person name="Sisk P."/>
            <person name="Sykes S."/>
            <person name="Wortman J."/>
            <person name="Nusbaum C."/>
            <person name="Birren B."/>
        </authorList>
    </citation>
    <scope>NUCLEOTIDE SEQUENCE [LARGE SCALE GENOMIC DNA]</scope>
    <source>
        <strain evidence="6 7">CBS 119918</strain>
    </source>
</reference>
<keyword evidence="4 5" id="KW-0472">Membrane</keyword>
<dbReference type="RefSeq" id="XP_013261507.1">
    <property type="nucleotide sequence ID" value="XM_013406053.1"/>
</dbReference>
<gene>
    <name evidence="6" type="ORF">A1O9_03760</name>
</gene>
<dbReference type="HOGENOM" id="CLU_1690943_0_0_1"/>
<sequence length="156" mass="17209">ARKETIEGACILSFIGAAISAGAERLWRLVLGKVLQGIGVSISSIVYPVPAILPRKWRPMAQASIVARAALSCMVVPLSLGGLKRDAHTGWRNWFVRLPSYLVGFLLGFDADLVPWFQPALWGASTITFIVGYRPPMRHTRYDNYSVLKKIATLDL</sequence>
<dbReference type="GO" id="GO:0016020">
    <property type="term" value="C:membrane"/>
    <property type="evidence" value="ECO:0007669"/>
    <property type="project" value="UniProtKB-SubCell"/>
</dbReference>
<feature type="transmembrane region" description="Helical" evidence="5">
    <location>
        <begin position="65"/>
        <end position="83"/>
    </location>
</feature>
<proteinExistence type="predicted"/>
<dbReference type="Pfam" id="PF00083">
    <property type="entry name" value="Sugar_tr"/>
    <property type="match status" value="1"/>
</dbReference>
<evidence type="ECO:0000313" key="6">
    <source>
        <dbReference type="EMBL" id="KEF58917.1"/>
    </source>
</evidence>
<dbReference type="OrthoDB" id="2587356at2759"/>
<dbReference type="GeneID" id="25278694"/>
<accession>A0A072PGN7</accession>
<comment type="caution">
    <text evidence="6">The sequence shown here is derived from an EMBL/GenBank/DDBJ whole genome shotgun (WGS) entry which is preliminary data.</text>
</comment>
<feature type="non-terminal residue" evidence="6">
    <location>
        <position position="1"/>
    </location>
</feature>
<dbReference type="Gene3D" id="1.20.1250.20">
    <property type="entry name" value="MFS general substrate transporter like domains"/>
    <property type="match status" value="1"/>
</dbReference>
<dbReference type="AlphaFoldDB" id="A0A072PGN7"/>
<keyword evidence="3 5" id="KW-1133">Transmembrane helix</keyword>
<dbReference type="InterPro" id="IPR005828">
    <property type="entry name" value="MFS_sugar_transport-like"/>
</dbReference>
<keyword evidence="2 5" id="KW-0812">Transmembrane</keyword>
<evidence type="ECO:0000256" key="2">
    <source>
        <dbReference type="ARBA" id="ARBA00022692"/>
    </source>
</evidence>